<evidence type="ECO:0000256" key="1">
    <source>
        <dbReference type="SAM" id="MobiDB-lite"/>
    </source>
</evidence>
<gene>
    <name evidence="3" type="ORF">PAHAL_7G158100</name>
</gene>
<dbReference type="InterPro" id="IPR036047">
    <property type="entry name" value="F-box-like_dom_sf"/>
</dbReference>
<dbReference type="Pfam" id="PF00646">
    <property type="entry name" value="F-box"/>
    <property type="match status" value="1"/>
</dbReference>
<proteinExistence type="predicted"/>
<evidence type="ECO:0000313" key="3">
    <source>
        <dbReference type="EMBL" id="PAN38256.1"/>
    </source>
</evidence>
<protein>
    <recommendedName>
        <fullName evidence="2">F-box domain-containing protein</fullName>
    </recommendedName>
</protein>
<feature type="region of interest" description="Disordered" evidence="1">
    <location>
        <begin position="1"/>
        <end position="26"/>
    </location>
</feature>
<reference evidence="3" key="1">
    <citation type="submission" date="2018-04" db="EMBL/GenBank/DDBJ databases">
        <title>WGS assembly of Panicum hallii.</title>
        <authorList>
            <person name="Lovell J."/>
            <person name="Jenkins J."/>
            <person name="Lowry D."/>
            <person name="Mamidi S."/>
            <person name="Sreedasyam A."/>
            <person name="Weng X."/>
            <person name="Barry K."/>
            <person name="Bonette J."/>
            <person name="Campitelli B."/>
            <person name="Daum C."/>
            <person name="Gordon S."/>
            <person name="Gould B."/>
            <person name="Lipzen A."/>
            <person name="Macqueen A."/>
            <person name="Palacio-Mejia J."/>
            <person name="Plott C."/>
            <person name="Shakirov E."/>
            <person name="Shu S."/>
            <person name="Yoshinaga Y."/>
            <person name="Zane M."/>
            <person name="Rokhsar D."/>
            <person name="Grimwood J."/>
            <person name="Schmutz J."/>
            <person name="Juenger T."/>
        </authorList>
    </citation>
    <scope>NUCLEOTIDE SEQUENCE [LARGE SCALE GENOMIC DNA]</scope>
    <source>
        <strain evidence="3">FIL2</strain>
    </source>
</reference>
<dbReference type="SMART" id="SM00256">
    <property type="entry name" value="FBOX"/>
    <property type="match status" value="1"/>
</dbReference>
<dbReference type="InterPro" id="IPR032675">
    <property type="entry name" value="LRR_dom_sf"/>
</dbReference>
<name>A0A2S3I6T0_9POAL</name>
<dbReference type="PANTHER" id="PTHR34223">
    <property type="entry name" value="OS11G0201299 PROTEIN"/>
    <property type="match status" value="1"/>
</dbReference>
<accession>A0A2S3I6T0</accession>
<dbReference type="Gene3D" id="1.20.1280.50">
    <property type="match status" value="1"/>
</dbReference>
<dbReference type="EMBL" id="CM008052">
    <property type="protein sequence ID" value="PAN38256.1"/>
    <property type="molecule type" value="Genomic_DNA"/>
</dbReference>
<dbReference type="InterPro" id="IPR053197">
    <property type="entry name" value="F-box_SCFL_complex_component"/>
</dbReference>
<dbReference type="SUPFAM" id="SSF81383">
    <property type="entry name" value="F-box domain"/>
    <property type="match status" value="1"/>
</dbReference>
<dbReference type="SUPFAM" id="SSF52047">
    <property type="entry name" value="RNI-like"/>
    <property type="match status" value="1"/>
</dbReference>
<sequence>MEALGKRKRGDDASGGDAAGCSSGGGDRLSALPDHLLHEVMSHMKARQMVQTCVLSRRWRHLWPKVPCLDIDQRELNAGHDKFDDFAYFLLRKVSVARLDAFRLHVNEGFDRGGLVGNASAWIRRAIMASAQAPPAREGLTSSGSWRLRRLHLSGLRLDGLFAEHVRSRCPSLEDLELRVCKCRLRAIASSSLESLSLIGCSWAGKEFSEISSPTLKNLVVDRGSNDDIDSPFVVTALALASLFLVVTPYNFPGGVSFGEMPSLARASVHLKERETLAKRAHLRSHLFKILRSVSNVASLELNGFDVTVKAGEESTTFPEFSNLRTLELDQCGLGHDIHVSGHILRNSPNLEKLTLTYIESSKDTRKKKGTSKMNNIDQNHMDVRCENLKLTKIIYKDDDVGQLVQFLLRFSRNLPNNNKTNQD</sequence>
<dbReference type="Gene3D" id="3.80.10.10">
    <property type="entry name" value="Ribonuclease Inhibitor"/>
    <property type="match status" value="1"/>
</dbReference>
<feature type="domain" description="F-box" evidence="2">
    <location>
        <begin position="26"/>
        <end position="62"/>
    </location>
</feature>
<evidence type="ECO:0000259" key="2">
    <source>
        <dbReference type="PROSITE" id="PS50181"/>
    </source>
</evidence>
<dbReference type="CDD" id="cd22160">
    <property type="entry name" value="F-box_AtFBL13-like"/>
    <property type="match status" value="1"/>
</dbReference>
<dbReference type="PANTHER" id="PTHR34223:SF99">
    <property type="entry name" value="OS04G0440200 PROTEIN"/>
    <property type="match status" value="1"/>
</dbReference>
<dbReference type="PROSITE" id="PS50181">
    <property type="entry name" value="FBOX"/>
    <property type="match status" value="1"/>
</dbReference>
<dbReference type="InterPro" id="IPR053781">
    <property type="entry name" value="F-box_AtFBL13-like"/>
</dbReference>
<dbReference type="AlphaFoldDB" id="A0A2S3I6T0"/>
<organism evidence="3">
    <name type="scientific">Panicum hallii</name>
    <dbReference type="NCBI Taxonomy" id="206008"/>
    <lineage>
        <taxon>Eukaryota</taxon>
        <taxon>Viridiplantae</taxon>
        <taxon>Streptophyta</taxon>
        <taxon>Embryophyta</taxon>
        <taxon>Tracheophyta</taxon>
        <taxon>Spermatophyta</taxon>
        <taxon>Magnoliopsida</taxon>
        <taxon>Liliopsida</taxon>
        <taxon>Poales</taxon>
        <taxon>Poaceae</taxon>
        <taxon>PACMAD clade</taxon>
        <taxon>Panicoideae</taxon>
        <taxon>Panicodae</taxon>
        <taxon>Paniceae</taxon>
        <taxon>Panicinae</taxon>
        <taxon>Panicum</taxon>
        <taxon>Panicum sect. Panicum</taxon>
    </lineage>
</organism>
<dbReference type="Proteomes" id="UP000243499">
    <property type="component" value="Chromosome 7"/>
</dbReference>
<dbReference type="InterPro" id="IPR001810">
    <property type="entry name" value="F-box_dom"/>
</dbReference>
<dbReference type="Gramene" id="PAN38256">
    <property type="protein sequence ID" value="PAN38256"/>
    <property type="gene ID" value="PAHAL_7G158100"/>
</dbReference>